<dbReference type="GO" id="GO:0009252">
    <property type="term" value="P:peptidoglycan biosynthetic process"/>
    <property type="evidence" value="ECO:0007669"/>
    <property type="project" value="UniProtKB-UniRule"/>
</dbReference>
<reference evidence="15" key="1">
    <citation type="submission" date="2021-04" db="EMBL/GenBank/DDBJ databases">
        <authorList>
            <person name="Hornung B."/>
        </authorList>
    </citation>
    <scope>NUCLEOTIDE SEQUENCE</scope>
    <source>
        <strain evidence="15">G5G6</strain>
    </source>
</reference>
<comment type="subcellular location">
    <subcellularLocation>
        <location evidence="10 11">Cytoplasm</location>
    </subcellularLocation>
</comment>
<dbReference type="GO" id="GO:0005737">
    <property type="term" value="C:cytoplasm"/>
    <property type="evidence" value="ECO:0007669"/>
    <property type="project" value="UniProtKB-SubCell"/>
</dbReference>
<keyword evidence="7 10" id="KW-0573">Peptidoglycan synthesis</keyword>
<dbReference type="Gene3D" id="3.40.1390.10">
    <property type="entry name" value="MurE/MurF, N-terminal domain"/>
    <property type="match status" value="1"/>
</dbReference>
<feature type="domain" description="Mur ligase N-terminal catalytic" evidence="12">
    <location>
        <begin position="23"/>
        <end position="97"/>
    </location>
</feature>
<dbReference type="EC" id="6.3.2.10" evidence="10 11"/>
<dbReference type="InterPro" id="IPR005863">
    <property type="entry name" value="UDP-N-AcMur_synth"/>
</dbReference>
<evidence type="ECO:0000256" key="9">
    <source>
        <dbReference type="ARBA" id="ARBA00023316"/>
    </source>
</evidence>
<comment type="pathway">
    <text evidence="10 11">Cell wall biogenesis; peptidoglycan biosynthesis.</text>
</comment>
<comment type="function">
    <text evidence="10 11">Involved in cell wall formation. Catalyzes the final step in the synthesis of UDP-N-acetylmuramoyl-pentapeptide, the precursor of murein.</text>
</comment>
<dbReference type="RefSeq" id="WP_220635989.1">
    <property type="nucleotide sequence ID" value="NZ_CAJQUM010000001.1"/>
</dbReference>
<evidence type="ECO:0000256" key="2">
    <source>
        <dbReference type="ARBA" id="ARBA00022598"/>
    </source>
</evidence>
<dbReference type="GO" id="GO:0008360">
    <property type="term" value="P:regulation of cell shape"/>
    <property type="evidence" value="ECO:0007669"/>
    <property type="project" value="UniProtKB-KW"/>
</dbReference>
<dbReference type="GO" id="GO:0047480">
    <property type="term" value="F:UDP-N-acetylmuramoyl-tripeptide-D-alanyl-D-alanine ligase activity"/>
    <property type="evidence" value="ECO:0007669"/>
    <property type="project" value="UniProtKB-UniRule"/>
</dbReference>
<dbReference type="InterPro" id="IPR000713">
    <property type="entry name" value="Mur_ligase_N"/>
</dbReference>
<dbReference type="InterPro" id="IPR035911">
    <property type="entry name" value="MurE/MurF_N"/>
</dbReference>
<dbReference type="Gene3D" id="3.90.190.20">
    <property type="entry name" value="Mur ligase, C-terminal domain"/>
    <property type="match status" value="1"/>
</dbReference>
<evidence type="ECO:0000313" key="16">
    <source>
        <dbReference type="Proteomes" id="UP000742786"/>
    </source>
</evidence>
<protein>
    <recommendedName>
        <fullName evidence="10 11">UDP-N-acetylmuramoyl-tripeptide--D-alanyl-D-alanine ligase</fullName>
        <ecNumber evidence="10 11">6.3.2.10</ecNumber>
    </recommendedName>
    <alternativeName>
        <fullName evidence="10">D-alanyl-D-alanine-adding enzyme</fullName>
    </alternativeName>
</protein>
<dbReference type="NCBIfam" id="TIGR01143">
    <property type="entry name" value="murF"/>
    <property type="match status" value="1"/>
</dbReference>
<keyword evidence="3 10" id="KW-0132">Cell division</keyword>
<comment type="catalytic activity">
    <reaction evidence="10 11">
        <text>D-alanyl-D-alanine + UDP-N-acetyl-alpha-D-muramoyl-L-alanyl-gamma-D-glutamyl-meso-2,6-diaminopimelate + ATP = UDP-N-acetyl-alpha-D-muramoyl-L-alanyl-gamma-D-glutamyl-meso-2,6-diaminopimeloyl-D-alanyl-D-alanine + ADP + phosphate + H(+)</text>
        <dbReference type="Rhea" id="RHEA:28374"/>
        <dbReference type="ChEBI" id="CHEBI:15378"/>
        <dbReference type="ChEBI" id="CHEBI:30616"/>
        <dbReference type="ChEBI" id="CHEBI:43474"/>
        <dbReference type="ChEBI" id="CHEBI:57822"/>
        <dbReference type="ChEBI" id="CHEBI:61386"/>
        <dbReference type="ChEBI" id="CHEBI:83905"/>
        <dbReference type="ChEBI" id="CHEBI:456216"/>
        <dbReference type="EC" id="6.3.2.10"/>
    </reaction>
</comment>
<dbReference type="Proteomes" id="UP000742786">
    <property type="component" value="Unassembled WGS sequence"/>
</dbReference>
<evidence type="ECO:0000256" key="1">
    <source>
        <dbReference type="ARBA" id="ARBA00022490"/>
    </source>
</evidence>
<keyword evidence="4 10" id="KW-0547">Nucleotide-binding</keyword>
<dbReference type="Pfam" id="PF02875">
    <property type="entry name" value="Mur_ligase_C"/>
    <property type="match status" value="1"/>
</dbReference>
<dbReference type="InterPro" id="IPR013221">
    <property type="entry name" value="Mur_ligase_cen"/>
</dbReference>
<dbReference type="InterPro" id="IPR036615">
    <property type="entry name" value="Mur_ligase_C_dom_sf"/>
</dbReference>
<feature type="binding site" evidence="10">
    <location>
        <begin position="110"/>
        <end position="116"/>
    </location>
    <ligand>
        <name>ATP</name>
        <dbReference type="ChEBI" id="CHEBI:30616"/>
    </ligand>
</feature>
<keyword evidence="9 10" id="KW-0961">Cell wall biogenesis/degradation</keyword>
<evidence type="ECO:0000256" key="3">
    <source>
        <dbReference type="ARBA" id="ARBA00022618"/>
    </source>
</evidence>
<dbReference type="SUPFAM" id="SSF63418">
    <property type="entry name" value="MurE/MurF N-terminal domain"/>
    <property type="match status" value="1"/>
</dbReference>
<gene>
    <name evidence="10 15" type="primary">murF</name>
    <name evidence="15" type="ORF">GTOL_11993</name>
</gene>
<name>A0A916N9L0_9PROT</name>
<evidence type="ECO:0000256" key="5">
    <source>
        <dbReference type="ARBA" id="ARBA00022840"/>
    </source>
</evidence>
<dbReference type="InterPro" id="IPR051046">
    <property type="entry name" value="MurCDEF_CellWall_CoF430Synth"/>
</dbReference>
<evidence type="ECO:0000256" key="11">
    <source>
        <dbReference type="RuleBase" id="RU004136"/>
    </source>
</evidence>
<dbReference type="Pfam" id="PF08245">
    <property type="entry name" value="Mur_ligase_M"/>
    <property type="match status" value="1"/>
</dbReference>
<evidence type="ECO:0000313" key="15">
    <source>
        <dbReference type="EMBL" id="CAG4884110.1"/>
    </source>
</evidence>
<organism evidence="15 16">
    <name type="scientific">Georgfuchsia toluolica</name>
    <dbReference type="NCBI Taxonomy" id="424218"/>
    <lineage>
        <taxon>Bacteria</taxon>
        <taxon>Pseudomonadati</taxon>
        <taxon>Pseudomonadota</taxon>
        <taxon>Betaproteobacteria</taxon>
        <taxon>Nitrosomonadales</taxon>
        <taxon>Sterolibacteriaceae</taxon>
        <taxon>Georgfuchsia</taxon>
    </lineage>
</organism>
<dbReference type="HAMAP" id="MF_02019">
    <property type="entry name" value="MurF"/>
    <property type="match status" value="1"/>
</dbReference>
<keyword evidence="2 10" id="KW-0436">Ligase</keyword>
<sequence>MMRISEAAALLGARTANADMTFTSVFSDSRAIVKDGLFIALRGERFDGHDFVAAAIAQGAAAAMVDEKWAAAHADDKLPLLVVDDTRLGLGQLAAAWRTRFAIPLIAITGSNGKTTVKDMCAAIMAAHLGEDQVLATGGNFNNDIGLPLTLLQLRERHRAAVIEMGMNHAGEISYLTRIARPTVALINNAQRAHLEGLSSLANVARAKGEIFEGLDRDGVAIINADDPHAAIWRELAAGQRMQSFGLDRAADIGATVQCAQLRSHMTLHTPLGDAGFELQLAGRHNVLNALAAAAACLAAGAPLAAVVKGLAGYRGAKGRLQRKAGKHGAVLIDDTYNANPDSMRAAIDVLAQLPGKRLFVMGDMGEVGAAGGQFHDELGGYAKSQGIDRLYCLGSLAVAAAHNFGQHGTHFERIEDLVKAVRQELDANTTVLIKGSRFMRMERIVDALLAKDGEE</sequence>
<evidence type="ECO:0000256" key="4">
    <source>
        <dbReference type="ARBA" id="ARBA00022741"/>
    </source>
</evidence>
<dbReference type="GO" id="GO:0005524">
    <property type="term" value="F:ATP binding"/>
    <property type="evidence" value="ECO:0007669"/>
    <property type="project" value="UniProtKB-UniRule"/>
</dbReference>
<dbReference type="Pfam" id="PF01225">
    <property type="entry name" value="Mur_ligase"/>
    <property type="match status" value="1"/>
</dbReference>
<dbReference type="Gene3D" id="3.40.1190.10">
    <property type="entry name" value="Mur-like, catalytic domain"/>
    <property type="match status" value="1"/>
</dbReference>
<keyword evidence="16" id="KW-1185">Reference proteome</keyword>
<feature type="domain" description="Mur ligase C-terminal" evidence="13">
    <location>
        <begin position="319"/>
        <end position="438"/>
    </location>
</feature>
<keyword evidence="6 10" id="KW-0133">Cell shape</keyword>
<evidence type="ECO:0000259" key="12">
    <source>
        <dbReference type="Pfam" id="PF01225"/>
    </source>
</evidence>
<keyword evidence="5 10" id="KW-0067">ATP-binding</keyword>
<dbReference type="AlphaFoldDB" id="A0A916N9L0"/>
<dbReference type="SUPFAM" id="SSF53623">
    <property type="entry name" value="MurD-like peptide ligases, catalytic domain"/>
    <property type="match status" value="1"/>
</dbReference>
<keyword evidence="8 10" id="KW-0131">Cell cycle</keyword>
<dbReference type="GO" id="GO:0071555">
    <property type="term" value="P:cell wall organization"/>
    <property type="evidence" value="ECO:0007669"/>
    <property type="project" value="UniProtKB-KW"/>
</dbReference>
<comment type="similarity">
    <text evidence="10">Belongs to the MurCDEF family. MurF subfamily.</text>
</comment>
<evidence type="ECO:0000256" key="8">
    <source>
        <dbReference type="ARBA" id="ARBA00023306"/>
    </source>
</evidence>
<evidence type="ECO:0000259" key="14">
    <source>
        <dbReference type="Pfam" id="PF08245"/>
    </source>
</evidence>
<keyword evidence="1 10" id="KW-0963">Cytoplasm</keyword>
<dbReference type="EMBL" id="CAJQUM010000001">
    <property type="protein sequence ID" value="CAG4884110.1"/>
    <property type="molecule type" value="Genomic_DNA"/>
</dbReference>
<dbReference type="SUPFAM" id="SSF53244">
    <property type="entry name" value="MurD-like peptide ligases, peptide-binding domain"/>
    <property type="match status" value="1"/>
</dbReference>
<evidence type="ECO:0000259" key="13">
    <source>
        <dbReference type="Pfam" id="PF02875"/>
    </source>
</evidence>
<dbReference type="GO" id="GO:0051301">
    <property type="term" value="P:cell division"/>
    <property type="evidence" value="ECO:0007669"/>
    <property type="project" value="UniProtKB-KW"/>
</dbReference>
<evidence type="ECO:0000256" key="7">
    <source>
        <dbReference type="ARBA" id="ARBA00022984"/>
    </source>
</evidence>
<comment type="caution">
    <text evidence="15">The sequence shown here is derived from an EMBL/GenBank/DDBJ whole genome shotgun (WGS) entry which is preliminary data.</text>
</comment>
<dbReference type="PANTHER" id="PTHR43024">
    <property type="entry name" value="UDP-N-ACETYLMURAMOYL-TRIPEPTIDE--D-ALANYL-D-ALANINE LIGASE"/>
    <property type="match status" value="1"/>
</dbReference>
<dbReference type="PANTHER" id="PTHR43024:SF1">
    <property type="entry name" value="UDP-N-ACETYLMURAMOYL-TRIPEPTIDE--D-ALANYL-D-ALANINE LIGASE"/>
    <property type="match status" value="1"/>
</dbReference>
<feature type="domain" description="Mur ligase central" evidence="14">
    <location>
        <begin position="108"/>
        <end position="297"/>
    </location>
</feature>
<evidence type="ECO:0000256" key="6">
    <source>
        <dbReference type="ARBA" id="ARBA00022960"/>
    </source>
</evidence>
<evidence type="ECO:0000256" key="10">
    <source>
        <dbReference type="HAMAP-Rule" id="MF_02019"/>
    </source>
</evidence>
<proteinExistence type="inferred from homology"/>
<dbReference type="InterPro" id="IPR004101">
    <property type="entry name" value="Mur_ligase_C"/>
</dbReference>
<dbReference type="InterPro" id="IPR036565">
    <property type="entry name" value="Mur-like_cat_sf"/>
</dbReference>
<accession>A0A916N9L0</accession>